<evidence type="ECO:0000313" key="6">
    <source>
        <dbReference type="Proteomes" id="UP000494165"/>
    </source>
</evidence>
<dbReference type="InterPro" id="IPR016024">
    <property type="entry name" value="ARM-type_fold"/>
</dbReference>
<comment type="subcellular location">
    <subcellularLocation>
        <location evidence="1">Nucleus</location>
    </subcellularLocation>
</comment>
<sequence>MGKKVKNKQQAPALSKADEMKIKQMITAGSAADDSDSELSDLEDSEFDDEAEEIEFGSDQEAEDGDNEEEAVEEEEEDDDVDEENAEVEESDANASDDEETEDPGKSTKNDIGTSKQHKDALNRLKDTDPGFYKFLLENDKDLLNFDASDSDSEAGDDDDKFHKPPETLQEDSDESDNEREEEYTGNQIKITKAMIEEWGENLKSEGSLEVVAEVVKAFQCAIVQLHGKDEEDTSNLKYHFVGAGHFNTLMQACLSYMFPALKKILKMPGNLSIAQPMKSKRWKKARQHIKLYLATLLQYLELVSSEEVQTVMLKHFHQMSLFVVCFPKMCKTALKMLVKFWSQGLSQPIRILAFLCLARFACNKQNQMLEMVLKVMYATYVRNTRFLSPSVLANVSFMRISLVELFYVDEAAAYQLAFLYIRQLAIHLRTAVRVHKKETLQTVCNWQYVSSLQLWCALLARTTKSSPLRMLLYPVVELAIGIVQLFSSPQYYPLRFHCARMLTFISRGSSTFIPVLPLLFDVLDSYDFNRKHKHLSMKPLSFACILRVNKHQQLEKAFKDTIIEQIYSIALEYLASQSYSIAFPDLVIPLTSQVMNFNKNCKVAEHVKKMKSLLDKIQENSKFIEEARKTRNVNLTKETDLDAFDAYVRSKVSPMDTFYQSWRSANEERKVIRQKHEFTEEMVPKIKKHAKKATSEGPAELFPSDDEDSDTNILKGVSSDEEAAEVEEKPKKRKKKAANKQPAKKAKTQEFEEEDDDTADIVEDLDLDDF</sequence>
<dbReference type="PANTHER" id="PTHR12687:SF4">
    <property type="entry name" value="NUCLEOLAR COMPLEX PROTEIN 2 HOMOLOG"/>
    <property type="match status" value="1"/>
</dbReference>
<dbReference type="GO" id="GO:0003714">
    <property type="term" value="F:transcription corepressor activity"/>
    <property type="evidence" value="ECO:0007669"/>
    <property type="project" value="TreeGrafter"/>
</dbReference>
<dbReference type="EMBL" id="CADEPI010000066">
    <property type="protein sequence ID" value="CAB3371852.1"/>
    <property type="molecule type" value="Genomic_DNA"/>
</dbReference>
<dbReference type="InterPro" id="IPR005343">
    <property type="entry name" value="Noc2"/>
</dbReference>
<gene>
    <name evidence="5" type="ORF">CLODIP_2_CD00452</name>
</gene>
<evidence type="ECO:0000256" key="1">
    <source>
        <dbReference type="ARBA" id="ARBA00004123"/>
    </source>
</evidence>
<dbReference type="GO" id="GO:0005730">
    <property type="term" value="C:nucleolus"/>
    <property type="evidence" value="ECO:0007669"/>
    <property type="project" value="TreeGrafter"/>
</dbReference>
<protein>
    <recommendedName>
        <fullName evidence="7">Nucleolar complex protein 2 homolog</fullName>
    </recommendedName>
</protein>
<feature type="compositionally biased region" description="Acidic residues" evidence="4">
    <location>
        <begin position="33"/>
        <end position="102"/>
    </location>
</feature>
<dbReference type="AlphaFoldDB" id="A0A8S1CK61"/>
<evidence type="ECO:0000256" key="2">
    <source>
        <dbReference type="ARBA" id="ARBA00005907"/>
    </source>
</evidence>
<feature type="compositionally biased region" description="Acidic residues" evidence="4">
    <location>
        <begin position="169"/>
        <end position="184"/>
    </location>
</feature>
<evidence type="ECO:0000256" key="3">
    <source>
        <dbReference type="ARBA" id="ARBA00023242"/>
    </source>
</evidence>
<evidence type="ECO:0008006" key="7">
    <source>
        <dbReference type="Google" id="ProtNLM"/>
    </source>
</evidence>
<dbReference type="GO" id="GO:0000122">
    <property type="term" value="P:negative regulation of transcription by RNA polymerase II"/>
    <property type="evidence" value="ECO:0007669"/>
    <property type="project" value="TreeGrafter"/>
</dbReference>
<dbReference type="GO" id="GO:0030691">
    <property type="term" value="C:Noc2p-Noc3p complex"/>
    <property type="evidence" value="ECO:0007669"/>
    <property type="project" value="TreeGrafter"/>
</dbReference>
<name>A0A8S1CK61_9INSE</name>
<dbReference type="GO" id="GO:0030690">
    <property type="term" value="C:Noc1p-Noc2p complex"/>
    <property type="evidence" value="ECO:0007669"/>
    <property type="project" value="TreeGrafter"/>
</dbReference>
<feature type="compositionally biased region" description="Basic residues" evidence="4">
    <location>
        <begin position="732"/>
        <end position="747"/>
    </location>
</feature>
<feature type="region of interest" description="Disordered" evidence="4">
    <location>
        <begin position="1"/>
        <end position="126"/>
    </location>
</feature>
<dbReference type="GO" id="GO:0042273">
    <property type="term" value="P:ribosomal large subunit biogenesis"/>
    <property type="evidence" value="ECO:0007669"/>
    <property type="project" value="TreeGrafter"/>
</dbReference>
<feature type="region of interest" description="Disordered" evidence="4">
    <location>
        <begin position="147"/>
        <end position="186"/>
    </location>
</feature>
<dbReference type="Proteomes" id="UP000494165">
    <property type="component" value="Unassembled WGS sequence"/>
</dbReference>
<dbReference type="GO" id="GO:0042393">
    <property type="term" value="F:histone binding"/>
    <property type="evidence" value="ECO:0007669"/>
    <property type="project" value="TreeGrafter"/>
</dbReference>
<feature type="compositionally biased region" description="Basic and acidic residues" evidence="4">
    <location>
        <begin position="117"/>
        <end position="126"/>
    </location>
</feature>
<feature type="region of interest" description="Disordered" evidence="4">
    <location>
        <begin position="684"/>
        <end position="771"/>
    </location>
</feature>
<comment type="caution">
    <text evidence="5">The sequence shown here is derived from an EMBL/GenBank/DDBJ whole genome shotgun (WGS) entry which is preliminary data.</text>
</comment>
<feature type="compositionally biased region" description="Acidic residues" evidence="4">
    <location>
        <begin position="752"/>
        <end position="771"/>
    </location>
</feature>
<accession>A0A8S1CK61</accession>
<dbReference type="OrthoDB" id="10266662at2759"/>
<comment type="similarity">
    <text evidence="2">Belongs to the NOC2 family.</text>
</comment>
<proteinExistence type="inferred from homology"/>
<keyword evidence="6" id="KW-1185">Reference proteome</keyword>
<dbReference type="GO" id="GO:0005654">
    <property type="term" value="C:nucleoplasm"/>
    <property type="evidence" value="ECO:0007669"/>
    <property type="project" value="TreeGrafter"/>
</dbReference>
<evidence type="ECO:0000256" key="4">
    <source>
        <dbReference type="SAM" id="MobiDB-lite"/>
    </source>
</evidence>
<organism evidence="5 6">
    <name type="scientific">Cloeon dipterum</name>
    <dbReference type="NCBI Taxonomy" id="197152"/>
    <lineage>
        <taxon>Eukaryota</taxon>
        <taxon>Metazoa</taxon>
        <taxon>Ecdysozoa</taxon>
        <taxon>Arthropoda</taxon>
        <taxon>Hexapoda</taxon>
        <taxon>Insecta</taxon>
        <taxon>Pterygota</taxon>
        <taxon>Palaeoptera</taxon>
        <taxon>Ephemeroptera</taxon>
        <taxon>Pisciforma</taxon>
        <taxon>Baetidae</taxon>
        <taxon>Cloeon</taxon>
    </lineage>
</organism>
<keyword evidence="3" id="KW-0539">Nucleus</keyword>
<dbReference type="PANTHER" id="PTHR12687">
    <property type="entry name" value="NUCLEOLAR COMPLEX 2 AND RAD4-RELATED"/>
    <property type="match status" value="1"/>
</dbReference>
<reference evidence="5 6" key="1">
    <citation type="submission" date="2020-04" db="EMBL/GenBank/DDBJ databases">
        <authorList>
            <person name="Alioto T."/>
            <person name="Alioto T."/>
            <person name="Gomez Garrido J."/>
        </authorList>
    </citation>
    <scope>NUCLEOTIDE SEQUENCE [LARGE SCALE GENOMIC DNA]</scope>
</reference>
<dbReference type="Pfam" id="PF03715">
    <property type="entry name" value="Noc2"/>
    <property type="match status" value="1"/>
</dbReference>
<evidence type="ECO:0000313" key="5">
    <source>
        <dbReference type="EMBL" id="CAB3371852.1"/>
    </source>
</evidence>
<feature type="compositionally biased region" description="Acidic residues" evidence="4">
    <location>
        <begin position="149"/>
        <end position="159"/>
    </location>
</feature>
<dbReference type="SUPFAM" id="SSF48371">
    <property type="entry name" value="ARM repeat"/>
    <property type="match status" value="1"/>
</dbReference>